<dbReference type="PANTHER" id="PTHR32329">
    <property type="entry name" value="BIFUNCTIONAL PROTEIN [INCLUDES 2-HYDROXYACYL-COA DEHYDRATASE (N-TER) AND ITS ACTIVATOR DOMAIN (C_TERM)-RELATED"/>
    <property type="match status" value="1"/>
</dbReference>
<dbReference type="AlphaFoldDB" id="A0A7G6E2Q3"/>
<name>A0A7G6E2Q3_THEFR</name>
<sequence length="364" mass="41086">MKISFPIMGNSYVAFKQLIEDIGHEPVLAPMPSSRTMTLGTMYSPEFACIPFKILMGTYLEAIEKGAELIITSGGHGPCRAGYYGILHQKIIRDLGYSTKIMVFDSFTRTMGDFISKIHWLLTKGKTSWWQFYKAFKLGWEKLVALDEIEILSHHVRPLEINKGETTKVYHQCLEIMDQARTRERIREAKEACFQLLNNIPQDKSRRPLKIGIVGEIYVLIEPFANLDIQATLGEMGVFTERGTHLSNWTKENTKMTHHEEEVIKAARPYLRQMIGGHGINSVGETVLFSRRGFDGVIQLAPFSCIPEIVAKGILPQVSRDTGIPVLTVFLDEQTGKAGLQTRLEAFVDLLKQRQEKRLGGAVS</sequence>
<dbReference type="Proteomes" id="UP000515847">
    <property type="component" value="Chromosome"/>
</dbReference>
<dbReference type="EMBL" id="CP045798">
    <property type="protein sequence ID" value="QNB46357.1"/>
    <property type="molecule type" value="Genomic_DNA"/>
</dbReference>
<proteinExistence type="predicted"/>
<dbReference type="Gene3D" id="3.40.50.11900">
    <property type="match status" value="1"/>
</dbReference>
<dbReference type="OrthoDB" id="9780120at2"/>
<dbReference type="RefSeq" id="WP_034422548.1">
    <property type="nucleotide sequence ID" value="NZ_CP045798.1"/>
</dbReference>
<organism evidence="1 2">
    <name type="scientific">Thermanaerosceptrum fracticalcis</name>
    <dbReference type="NCBI Taxonomy" id="1712410"/>
    <lineage>
        <taxon>Bacteria</taxon>
        <taxon>Bacillati</taxon>
        <taxon>Bacillota</taxon>
        <taxon>Clostridia</taxon>
        <taxon>Eubacteriales</taxon>
        <taxon>Peptococcaceae</taxon>
        <taxon>Thermanaerosceptrum</taxon>
    </lineage>
</organism>
<reference evidence="1 2" key="1">
    <citation type="journal article" date="2019" name="Front. Microbiol.">
        <title>Thermoanaerosceptrum fracticalcis gen. nov. sp. nov., a Novel Fumarate-Fermenting Microorganism From a Deep Fractured Carbonate Aquifer of the US Great Basin.</title>
        <authorList>
            <person name="Hamilton-Brehm S.D."/>
            <person name="Stewart L.E."/>
            <person name="Zavarin M."/>
            <person name="Caldwell M."/>
            <person name="Lawson P.A."/>
            <person name="Onstott T.C."/>
            <person name="Grzymski J."/>
            <person name="Neveux I."/>
            <person name="Lollar B.S."/>
            <person name="Russell C.E."/>
            <person name="Moser D.P."/>
        </authorList>
    </citation>
    <scope>NUCLEOTIDE SEQUENCE [LARGE SCALE GENOMIC DNA]</scope>
    <source>
        <strain evidence="1 2">DRI-13</strain>
    </source>
</reference>
<evidence type="ECO:0000313" key="1">
    <source>
        <dbReference type="EMBL" id="QNB46357.1"/>
    </source>
</evidence>
<protein>
    <submittedName>
        <fullName evidence="1">CoA protein activase</fullName>
    </submittedName>
</protein>
<dbReference type="PANTHER" id="PTHR32329:SF2">
    <property type="entry name" value="BIFUNCTIONAL PROTEIN [INCLUDES 2-HYDROXYACYL-COA DEHYDRATASE (N-TER) AND ITS ACTIVATOR DOMAIN (C_TERM)"/>
    <property type="match status" value="1"/>
</dbReference>
<evidence type="ECO:0000313" key="2">
    <source>
        <dbReference type="Proteomes" id="UP000515847"/>
    </source>
</evidence>
<dbReference type="InterPro" id="IPR051805">
    <property type="entry name" value="Dehydratase_Activator_Redct"/>
</dbReference>
<gene>
    <name evidence="1" type="ORF">BR63_08540</name>
</gene>
<keyword evidence="2" id="KW-1185">Reference proteome</keyword>
<dbReference type="KEGG" id="tfr:BR63_08540"/>
<accession>A0A7G6E2Q3</accession>